<name>A0ABQ0Z8H8_9HYPH</name>
<gene>
    <name evidence="1" type="ORF">RsS93_44590</name>
</gene>
<evidence type="ECO:0000313" key="1">
    <source>
        <dbReference type="EMBL" id="GES51845.1"/>
    </source>
</evidence>
<dbReference type="PANTHER" id="PTHR37549">
    <property type="entry name" value="LIPOPROTEIN LPRI"/>
    <property type="match status" value="1"/>
</dbReference>
<keyword evidence="2" id="KW-1185">Reference proteome</keyword>
<organism evidence="1 2">
    <name type="scientific">Rhizobium dioscoreae</name>
    <dbReference type="NCBI Taxonomy" id="2653122"/>
    <lineage>
        <taxon>Bacteria</taxon>
        <taxon>Pseudomonadati</taxon>
        <taxon>Pseudomonadota</taxon>
        <taxon>Alphaproteobacteria</taxon>
        <taxon>Hyphomicrobiales</taxon>
        <taxon>Rhizobiaceae</taxon>
        <taxon>Rhizobium/Agrobacterium group</taxon>
        <taxon>Rhizobium</taxon>
    </lineage>
</organism>
<dbReference type="PANTHER" id="PTHR37549:SF1">
    <property type="entry name" value="LIPOPROTEIN LPRI"/>
    <property type="match status" value="1"/>
</dbReference>
<reference evidence="1 2" key="1">
    <citation type="journal article" date="2020" name="Genome Biol. Evol.">
        <title>Rhizobium dioscoreae sp. nov., a plant growth-promoting bacterium isolated from yam (Dioscorea species).</title>
        <authorList>
            <person name="Ouyabe M."/>
            <person name="Tanaka N."/>
            <person name="Shiwa Y."/>
            <person name="Fujita N."/>
            <person name="Kikuno H."/>
            <person name="Babil P."/>
            <person name="Shiwachi H."/>
        </authorList>
    </citation>
    <scope>NUCLEOTIDE SEQUENCE [LARGE SCALE GENOMIC DNA]</scope>
    <source>
        <strain evidence="1 2">S-93</strain>
    </source>
</reference>
<sequence length="149" mass="16827">MKHKWSFAAIKNRLDEQKHAVMHFELGIVKREPDMRLIHLAAATFLVSLGMAGTSRAASFDCEAQNLKPDEKTICDVRALNDADVKMVTTFDLLSGLLAMGARGTMQDQQTEWLKKRQACEADVACLKASYEERLKVLNDTYKQINRPL</sequence>
<dbReference type="InterPro" id="IPR052755">
    <property type="entry name" value="Lysozyme_Inhibitor_LprI"/>
</dbReference>
<protein>
    <recommendedName>
        <fullName evidence="3">Lysozyme inhibitor LprI N-terminal domain-containing protein</fullName>
    </recommendedName>
</protein>
<dbReference type="EMBL" id="BLAJ01000005">
    <property type="protein sequence ID" value="GES51845.1"/>
    <property type="molecule type" value="Genomic_DNA"/>
</dbReference>
<evidence type="ECO:0008006" key="3">
    <source>
        <dbReference type="Google" id="ProtNLM"/>
    </source>
</evidence>
<accession>A0ABQ0Z8H8</accession>
<evidence type="ECO:0000313" key="2">
    <source>
        <dbReference type="Proteomes" id="UP000390335"/>
    </source>
</evidence>
<proteinExistence type="predicted"/>
<dbReference type="Proteomes" id="UP000390335">
    <property type="component" value="Unassembled WGS sequence"/>
</dbReference>
<comment type="caution">
    <text evidence="1">The sequence shown here is derived from an EMBL/GenBank/DDBJ whole genome shotgun (WGS) entry which is preliminary data.</text>
</comment>